<keyword evidence="1" id="KW-0472">Membrane</keyword>
<evidence type="ECO:0000313" key="4">
    <source>
        <dbReference type="Proteomes" id="UP000663281"/>
    </source>
</evidence>
<dbReference type="KEGG" id="scyp:JYB88_08200"/>
<accession>A0A974XWH8</accession>
<name>A0A974XWH8_9GAMM</name>
<dbReference type="EMBL" id="CP071504">
    <property type="protein sequence ID" value="QSX31584.1"/>
    <property type="molecule type" value="Genomic_DNA"/>
</dbReference>
<keyword evidence="4" id="KW-1185">Reference proteome</keyword>
<reference evidence="3 4" key="1">
    <citation type="submission" date="2021-03" db="EMBL/GenBank/DDBJ databases">
        <title>Novel species identification of genus Shewanella.</title>
        <authorList>
            <person name="Liu G."/>
            <person name="Zhang Q."/>
        </authorList>
    </citation>
    <scope>NUCLEOTIDE SEQUENCE [LARGE SCALE GENOMIC DNA]</scope>
    <source>
        <strain evidence="3 4">FJAT-53726</strain>
    </source>
</reference>
<dbReference type="GO" id="GO:0003677">
    <property type="term" value="F:DNA binding"/>
    <property type="evidence" value="ECO:0007669"/>
    <property type="project" value="InterPro"/>
</dbReference>
<dbReference type="AlphaFoldDB" id="A0A974XWH8"/>
<evidence type="ECO:0000313" key="3">
    <source>
        <dbReference type="EMBL" id="QSX31584.1"/>
    </source>
</evidence>
<dbReference type="Pfam" id="PF01381">
    <property type="entry name" value="HTH_3"/>
    <property type="match status" value="1"/>
</dbReference>
<dbReference type="Proteomes" id="UP000663281">
    <property type="component" value="Chromosome"/>
</dbReference>
<dbReference type="RefSeq" id="WP_207326084.1">
    <property type="nucleotide sequence ID" value="NZ_CP071504.1"/>
</dbReference>
<feature type="domain" description="HTH cro/C1-type" evidence="2">
    <location>
        <begin position="3"/>
        <end position="56"/>
    </location>
</feature>
<dbReference type="InterPro" id="IPR001387">
    <property type="entry name" value="Cro/C1-type_HTH"/>
</dbReference>
<dbReference type="PROSITE" id="PS50943">
    <property type="entry name" value="HTH_CROC1"/>
    <property type="match status" value="1"/>
</dbReference>
<feature type="transmembrane region" description="Helical" evidence="1">
    <location>
        <begin position="115"/>
        <end position="133"/>
    </location>
</feature>
<dbReference type="CDD" id="cd00093">
    <property type="entry name" value="HTH_XRE"/>
    <property type="match status" value="1"/>
</dbReference>
<keyword evidence="1" id="KW-1133">Transmembrane helix</keyword>
<gene>
    <name evidence="3" type="ORF">JYB88_08200</name>
</gene>
<dbReference type="SMART" id="SM00530">
    <property type="entry name" value="HTH_XRE"/>
    <property type="match status" value="1"/>
</dbReference>
<dbReference type="SUPFAM" id="SSF47413">
    <property type="entry name" value="lambda repressor-like DNA-binding domains"/>
    <property type="match status" value="1"/>
</dbReference>
<evidence type="ECO:0000259" key="2">
    <source>
        <dbReference type="PROSITE" id="PS50943"/>
    </source>
</evidence>
<proteinExistence type="predicted"/>
<feature type="transmembrane region" description="Helical" evidence="1">
    <location>
        <begin position="91"/>
        <end position="109"/>
    </location>
</feature>
<evidence type="ECO:0000256" key="1">
    <source>
        <dbReference type="SAM" id="Phobius"/>
    </source>
</evidence>
<dbReference type="InterPro" id="IPR010982">
    <property type="entry name" value="Lambda_DNA-bd_dom_sf"/>
</dbReference>
<keyword evidence="1" id="KW-0812">Transmembrane</keyword>
<organism evidence="3 4">
    <name type="scientific">Shewanella cyperi</name>
    <dbReference type="NCBI Taxonomy" id="2814292"/>
    <lineage>
        <taxon>Bacteria</taxon>
        <taxon>Pseudomonadati</taxon>
        <taxon>Pseudomonadota</taxon>
        <taxon>Gammaproteobacteria</taxon>
        <taxon>Alteromonadales</taxon>
        <taxon>Shewanellaceae</taxon>
        <taxon>Shewanella</taxon>
    </lineage>
</organism>
<dbReference type="Gene3D" id="1.10.260.40">
    <property type="entry name" value="lambda repressor-like DNA-binding domains"/>
    <property type="match status" value="1"/>
</dbReference>
<protein>
    <submittedName>
        <fullName evidence="3">Helix-turn-helix transcriptional regulator</fullName>
    </submittedName>
</protein>
<sequence length="139" mass="16086">MIVRTLREKHHWSQEQLAQLSGLSLRTIQRVEAGNKASLETLKALASVLEIDISTLTEEVTVIDKDADYWKAEPIYIRWLLWGVNKRPKEMAYIEYLLVAVGIVSWFVFEERHLVTPLALLFAYISAKVVAYMDSKGYW</sequence>